<dbReference type="PANTHER" id="PTHR38664:SF1">
    <property type="entry name" value="SLR0058 PROTEIN"/>
    <property type="match status" value="1"/>
</dbReference>
<dbReference type="Proteomes" id="UP000277179">
    <property type="component" value="Unassembled WGS sequence"/>
</dbReference>
<organism evidence="1 2">
    <name type="scientific">Pseudomonas salomonii</name>
    <dbReference type="NCBI Taxonomy" id="191391"/>
    <lineage>
        <taxon>Bacteria</taxon>
        <taxon>Pseudomonadati</taxon>
        <taxon>Pseudomonadota</taxon>
        <taxon>Gammaproteobacteria</taxon>
        <taxon>Pseudomonadales</taxon>
        <taxon>Pseudomonadaceae</taxon>
        <taxon>Pseudomonas</taxon>
    </lineage>
</organism>
<dbReference type="AlphaFoldDB" id="A0A3M4QJ03"/>
<accession>A0A3M4QJ03</accession>
<evidence type="ECO:0000313" key="2">
    <source>
        <dbReference type="Proteomes" id="UP000277179"/>
    </source>
</evidence>
<comment type="caution">
    <text evidence="1">The sequence shown here is derived from an EMBL/GenBank/DDBJ whole genome shotgun (WGS) entry which is preliminary data.</text>
</comment>
<protein>
    <recommendedName>
        <fullName evidence="3">Poly(Hydroxyalkanoate) granule-associated protein</fullName>
    </recommendedName>
</protein>
<reference evidence="1 2" key="1">
    <citation type="submission" date="2018-08" db="EMBL/GenBank/DDBJ databases">
        <title>Recombination of ecologically and evolutionarily significant loci maintains genetic cohesion in the Pseudomonas syringae species complex.</title>
        <authorList>
            <person name="Dillon M."/>
            <person name="Thakur S."/>
            <person name="Almeida R.N.D."/>
            <person name="Weir B.S."/>
            <person name="Guttman D.S."/>
        </authorList>
    </citation>
    <scope>NUCLEOTIDE SEQUENCE [LARGE SCALE GENOMIC DNA]</scope>
    <source>
        <strain evidence="1 2">ICMP 11288</strain>
    </source>
</reference>
<gene>
    <name evidence="1" type="ORF">ALP97_01365</name>
</gene>
<dbReference type="EMBL" id="RBRL01000122">
    <property type="protein sequence ID" value="RMQ90332.1"/>
    <property type="molecule type" value="Genomic_DNA"/>
</dbReference>
<proteinExistence type="predicted"/>
<dbReference type="Pfam" id="PF05597">
    <property type="entry name" value="Phasin"/>
    <property type="match status" value="1"/>
</dbReference>
<dbReference type="NCBIfam" id="TIGR01837">
    <property type="entry name" value="PHA_granule_1"/>
    <property type="match status" value="1"/>
</dbReference>
<evidence type="ECO:0008006" key="3">
    <source>
        <dbReference type="Google" id="ProtNLM"/>
    </source>
</evidence>
<evidence type="ECO:0000313" key="1">
    <source>
        <dbReference type="EMBL" id="RMQ90332.1"/>
    </source>
</evidence>
<dbReference type="PANTHER" id="PTHR38664">
    <property type="entry name" value="SLR0058 PROTEIN"/>
    <property type="match status" value="1"/>
</dbReference>
<name>A0A3M4QJ03_9PSED</name>
<sequence>MGRSSTLICVRCTMAKVILKKKIDLQSTALSDVKSYARKIWLAGLGAYAKVGSEGSEYFKELVKTGQHVESKGKKVVVEQLDAANSQIDQVKSNVSSVKGLVEVQLDKVEKAFDTRVASALNRIGIASKHDVETLSAKLEELTTLLERVARKH</sequence>
<dbReference type="InterPro" id="IPR008769">
    <property type="entry name" value="PhaF_PhaI"/>
</dbReference>